<proteinExistence type="predicted"/>
<organism evidence="3 4">
    <name type="scientific">Alteromonas gilva</name>
    <dbReference type="NCBI Taxonomy" id="2987522"/>
    <lineage>
        <taxon>Bacteria</taxon>
        <taxon>Pseudomonadati</taxon>
        <taxon>Pseudomonadota</taxon>
        <taxon>Gammaproteobacteria</taxon>
        <taxon>Alteromonadales</taxon>
        <taxon>Alteromonadaceae</taxon>
        <taxon>Alteromonas/Salinimonas group</taxon>
        <taxon>Alteromonas</taxon>
    </lineage>
</organism>
<dbReference type="RefSeq" id="WP_273638920.1">
    <property type="nucleotide sequence ID" value="NZ_JAQQXP010000001.1"/>
</dbReference>
<keyword evidence="3" id="KW-0238">DNA-binding</keyword>
<keyword evidence="1" id="KW-0902">Two-component regulatory system</keyword>
<evidence type="ECO:0000259" key="2">
    <source>
        <dbReference type="PROSITE" id="PS50930"/>
    </source>
</evidence>
<evidence type="ECO:0000313" key="3">
    <source>
        <dbReference type="EMBL" id="MDC8830161.1"/>
    </source>
</evidence>
<dbReference type="Proteomes" id="UP001218788">
    <property type="component" value="Unassembled WGS sequence"/>
</dbReference>
<dbReference type="PROSITE" id="PS50930">
    <property type="entry name" value="HTH_LYTTR"/>
    <property type="match status" value="1"/>
</dbReference>
<evidence type="ECO:0000313" key="4">
    <source>
        <dbReference type="Proteomes" id="UP001218788"/>
    </source>
</evidence>
<dbReference type="InterPro" id="IPR007492">
    <property type="entry name" value="LytTR_DNA-bd_dom"/>
</dbReference>
<accession>A0ABT5KZH4</accession>
<dbReference type="PANTHER" id="PTHR37299:SF1">
    <property type="entry name" value="STAGE 0 SPORULATION PROTEIN A HOMOLOG"/>
    <property type="match status" value="1"/>
</dbReference>
<evidence type="ECO:0000256" key="1">
    <source>
        <dbReference type="ARBA" id="ARBA00023012"/>
    </source>
</evidence>
<dbReference type="EMBL" id="JAQQXP010000001">
    <property type="protein sequence ID" value="MDC8830161.1"/>
    <property type="molecule type" value="Genomic_DNA"/>
</dbReference>
<gene>
    <name evidence="3" type="ORF">OIK42_05230</name>
</gene>
<dbReference type="SMART" id="SM00850">
    <property type="entry name" value="LytTR"/>
    <property type="match status" value="1"/>
</dbReference>
<dbReference type="Gene3D" id="2.40.50.1020">
    <property type="entry name" value="LytTr DNA-binding domain"/>
    <property type="match status" value="1"/>
</dbReference>
<reference evidence="3 4" key="1">
    <citation type="submission" date="2022-10" db="EMBL/GenBank/DDBJ databases">
        <title>Alteromonas sp. chi3 Genome sequencing.</title>
        <authorList>
            <person name="Park S."/>
        </authorList>
    </citation>
    <scope>NUCLEOTIDE SEQUENCE [LARGE SCALE GENOMIC DNA]</scope>
    <source>
        <strain evidence="4">chi3</strain>
    </source>
</reference>
<dbReference type="Pfam" id="PF04397">
    <property type="entry name" value="LytTR"/>
    <property type="match status" value="1"/>
</dbReference>
<dbReference type="GO" id="GO:0003677">
    <property type="term" value="F:DNA binding"/>
    <property type="evidence" value="ECO:0007669"/>
    <property type="project" value="UniProtKB-KW"/>
</dbReference>
<comment type="caution">
    <text evidence="3">The sequence shown here is derived from an EMBL/GenBank/DDBJ whole genome shotgun (WGS) entry which is preliminary data.</text>
</comment>
<protein>
    <submittedName>
        <fullName evidence="3">LytTR family DNA-binding domain-containing protein</fullName>
    </submittedName>
</protein>
<sequence length="293" mass="33128">MTQHALPEHSVRFIAKPSAAIDKFAQSLPQLLPVSFEFDYTDDLQEAIIAQLTACSGHYGYHNDGKAESGPRLNIVVVDDSSMEELLNVGRHGVLSLMCGWSNQDAINAFEAGISAYYSLEASAEVRGKQLAKLVKQYQVRVEALKWRLASEQLIRQRACSQSRLLSELTRQKTRYASPDHHIALRCGADWEYVHWQSIRYVEAAGDYMCVHTQEETLVVRSTLTELAQRLPEDAFTRVNRSIIVNTFYVKRLVQLNARANYVELRDGSRLKISRRLMPHCHRSLAAVIGNPA</sequence>
<dbReference type="InterPro" id="IPR046947">
    <property type="entry name" value="LytR-like"/>
</dbReference>
<keyword evidence="4" id="KW-1185">Reference proteome</keyword>
<feature type="domain" description="HTH LytTR-type" evidence="2">
    <location>
        <begin position="201"/>
        <end position="287"/>
    </location>
</feature>
<name>A0ABT5KZH4_9ALTE</name>
<dbReference type="PANTHER" id="PTHR37299">
    <property type="entry name" value="TRANSCRIPTIONAL REGULATOR-RELATED"/>
    <property type="match status" value="1"/>
</dbReference>